<keyword evidence="2" id="KW-1185">Reference proteome</keyword>
<accession>A0A061F661</accession>
<evidence type="ECO:0000313" key="2">
    <source>
        <dbReference type="Proteomes" id="UP000026915"/>
    </source>
</evidence>
<dbReference type="InParanoid" id="A0A061F661"/>
<dbReference type="EMBL" id="CM001883">
    <property type="protein sequence ID" value="EOY10009.1"/>
    <property type="molecule type" value="Genomic_DNA"/>
</dbReference>
<dbReference type="AlphaFoldDB" id="A0A061F661"/>
<sequence length="93" mass="10685">MREKLAWPKMHDYMVINEKASVDELVPQKAKVKEKHQNCIIQDVILKEEIMSLHEESNDVSQQVCHNLRASKGLYQANFALPFPSAELNPTIP</sequence>
<organism evidence="1 2">
    <name type="scientific">Theobroma cacao</name>
    <name type="common">Cacao</name>
    <name type="synonym">Cocoa</name>
    <dbReference type="NCBI Taxonomy" id="3641"/>
    <lineage>
        <taxon>Eukaryota</taxon>
        <taxon>Viridiplantae</taxon>
        <taxon>Streptophyta</taxon>
        <taxon>Embryophyta</taxon>
        <taxon>Tracheophyta</taxon>
        <taxon>Spermatophyta</taxon>
        <taxon>Magnoliopsida</taxon>
        <taxon>eudicotyledons</taxon>
        <taxon>Gunneridae</taxon>
        <taxon>Pentapetalae</taxon>
        <taxon>rosids</taxon>
        <taxon>malvids</taxon>
        <taxon>Malvales</taxon>
        <taxon>Malvaceae</taxon>
        <taxon>Byttnerioideae</taxon>
        <taxon>Theobroma</taxon>
    </lineage>
</organism>
<evidence type="ECO:0000313" key="1">
    <source>
        <dbReference type="EMBL" id="EOY10009.1"/>
    </source>
</evidence>
<dbReference type="Gramene" id="EOY10009">
    <property type="protein sequence ID" value="EOY10009"/>
    <property type="gene ID" value="TCM_025379"/>
</dbReference>
<reference evidence="1 2" key="1">
    <citation type="journal article" date="2013" name="Genome Biol.">
        <title>The genome sequence of the most widely cultivated cacao type and its use to identify candidate genes regulating pod color.</title>
        <authorList>
            <person name="Motamayor J.C."/>
            <person name="Mockaitis K."/>
            <person name="Schmutz J."/>
            <person name="Haiminen N."/>
            <person name="Iii D.L."/>
            <person name="Cornejo O."/>
            <person name="Findley S.D."/>
            <person name="Zheng P."/>
            <person name="Utro F."/>
            <person name="Royaert S."/>
            <person name="Saski C."/>
            <person name="Jenkins J."/>
            <person name="Podicheti R."/>
            <person name="Zhao M."/>
            <person name="Scheffler B.E."/>
            <person name="Stack J.C."/>
            <person name="Feltus F.A."/>
            <person name="Mustiga G.M."/>
            <person name="Amores F."/>
            <person name="Phillips W."/>
            <person name="Marelli J.P."/>
            <person name="May G.D."/>
            <person name="Shapiro H."/>
            <person name="Ma J."/>
            <person name="Bustamante C.D."/>
            <person name="Schnell R.J."/>
            <person name="Main D."/>
            <person name="Gilbert D."/>
            <person name="Parida L."/>
            <person name="Kuhn D.N."/>
        </authorList>
    </citation>
    <scope>NUCLEOTIDE SEQUENCE [LARGE SCALE GENOMIC DNA]</scope>
    <source>
        <strain evidence="2">cv. Matina 1-6</strain>
    </source>
</reference>
<dbReference type="HOGENOM" id="CLU_2403966_0_0_1"/>
<dbReference type="Proteomes" id="UP000026915">
    <property type="component" value="Chromosome 5"/>
</dbReference>
<gene>
    <name evidence="1" type="ORF">TCM_025379</name>
</gene>
<protein>
    <submittedName>
        <fullName evidence="1">Uncharacterized protein</fullName>
    </submittedName>
</protein>
<name>A0A061F661_THECC</name>
<proteinExistence type="predicted"/>